<dbReference type="AlphaFoldDB" id="A0A7I7STQ9"/>
<feature type="region of interest" description="Disordered" evidence="1">
    <location>
        <begin position="1"/>
        <end position="34"/>
    </location>
</feature>
<gene>
    <name evidence="2" type="ORF">MSAR_35280</name>
</gene>
<keyword evidence="3" id="KW-1185">Reference proteome</keyword>
<accession>A0A7I7STQ9</accession>
<dbReference type="EMBL" id="AP022595">
    <property type="protein sequence ID" value="BBY60392.1"/>
    <property type="molecule type" value="Genomic_DNA"/>
</dbReference>
<evidence type="ECO:0000313" key="3">
    <source>
        <dbReference type="Proteomes" id="UP000466445"/>
    </source>
</evidence>
<name>A0A7I7STQ9_9MYCO</name>
<reference evidence="2 3" key="1">
    <citation type="journal article" date="2019" name="Emerg. Microbes Infect.">
        <title>Comprehensive subspecies identification of 175 nontuberculous mycobacteria species based on 7547 genomic profiles.</title>
        <authorList>
            <person name="Matsumoto Y."/>
            <person name="Kinjo T."/>
            <person name="Motooka D."/>
            <person name="Nabeya D."/>
            <person name="Jung N."/>
            <person name="Uechi K."/>
            <person name="Horii T."/>
            <person name="Iida T."/>
            <person name="Fujita J."/>
            <person name="Nakamura S."/>
        </authorList>
    </citation>
    <scope>NUCLEOTIDE SEQUENCE [LARGE SCALE GENOMIC DNA]</scope>
    <source>
        <strain evidence="2 3">JCM 30395</strain>
    </source>
</reference>
<sequence>MAAYRIAEGRIGQLGRKDANTPPPSARKHPGTLSHLEYCPDEAAMMRHPRRVCDLLNPAAVPAPAAP</sequence>
<dbReference type="Proteomes" id="UP000466445">
    <property type="component" value="Chromosome"/>
</dbReference>
<evidence type="ECO:0000256" key="1">
    <source>
        <dbReference type="SAM" id="MobiDB-lite"/>
    </source>
</evidence>
<dbReference type="KEGG" id="msar:MSAR_35280"/>
<protein>
    <submittedName>
        <fullName evidence="2">Uncharacterized protein</fullName>
    </submittedName>
</protein>
<proteinExistence type="predicted"/>
<organism evidence="2 3">
    <name type="scientific">Mycolicibacterium sarraceniae</name>
    <dbReference type="NCBI Taxonomy" id="1534348"/>
    <lineage>
        <taxon>Bacteria</taxon>
        <taxon>Bacillati</taxon>
        <taxon>Actinomycetota</taxon>
        <taxon>Actinomycetes</taxon>
        <taxon>Mycobacteriales</taxon>
        <taxon>Mycobacteriaceae</taxon>
        <taxon>Mycolicibacterium</taxon>
    </lineage>
</organism>
<evidence type="ECO:0000313" key="2">
    <source>
        <dbReference type="EMBL" id="BBY60392.1"/>
    </source>
</evidence>
<dbReference type="RefSeq" id="WP_163694292.1">
    <property type="nucleotide sequence ID" value="NZ_AP022595.1"/>
</dbReference>